<evidence type="ECO:0000313" key="3">
    <source>
        <dbReference type="Proteomes" id="UP000007962"/>
    </source>
</evidence>
<evidence type="ECO:0000256" key="1">
    <source>
        <dbReference type="SAM" id="MobiDB-lite"/>
    </source>
</evidence>
<dbReference type="STRING" id="471853.Bcav_3683"/>
<dbReference type="RefSeq" id="WP_015884162.1">
    <property type="nucleotide sequence ID" value="NC_012669.1"/>
</dbReference>
<reference evidence="2 3" key="1">
    <citation type="journal article" date="2009" name="Stand. Genomic Sci.">
        <title>Complete genome sequence of Beutenbergia cavernae type strain (HKI 0122).</title>
        <authorList>
            <person name="Land M."/>
            <person name="Pukall R."/>
            <person name="Abt B."/>
            <person name="Goker M."/>
            <person name="Rohde M."/>
            <person name="Glavina Del Rio T."/>
            <person name="Tice H."/>
            <person name="Copeland A."/>
            <person name="Cheng J.F."/>
            <person name="Lucas S."/>
            <person name="Chen F."/>
            <person name="Nolan M."/>
            <person name="Bruce D."/>
            <person name="Goodwin L."/>
            <person name="Pitluck S."/>
            <person name="Ivanova N."/>
            <person name="Mavromatis K."/>
            <person name="Ovchinnikova G."/>
            <person name="Pati A."/>
            <person name="Chen A."/>
            <person name="Palaniappan K."/>
            <person name="Hauser L."/>
            <person name="Chang Y.J."/>
            <person name="Jefferies C.C."/>
            <person name="Saunders E."/>
            <person name="Brettin T."/>
            <person name="Detter J.C."/>
            <person name="Han C."/>
            <person name="Chain P."/>
            <person name="Bristow J."/>
            <person name="Eisen J.A."/>
            <person name="Markowitz V."/>
            <person name="Hugenholtz P."/>
            <person name="Kyrpides N.C."/>
            <person name="Klenk H.P."/>
            <person name="Lapidus A."/>
        </authorList>
    </citation>
    <scope>NUCLEOTIDE SEQUENCE [LARGE SCALE GENOMIC DNA]</scope>
    <source>
        <strain evidence="3">ATCC BAA-8 / DSM 12333 / NBRC 16432</strain>
    </source>
</reference>
<accession>C5C3L6</accession>
<dbReference type="EMBL" id="CP001618">
    <property type="protein sequence ID" value="ACQ81925.1"/>
    <property type="molecule type" value="Genomic_DNA"/>
</dbReference>
<gene>
    <name evidence="2" type="ordered locus">Bcav_3683</name>
</gene>
<sequence>MYLWDQAVAAEVAYRQERLAAEAPGVPGALLQWWRRRREERRAIEAVWAAAERWTARELPVITLPEAVVSGADLHHLAQRPRRAELRRAGSEPSERSAA</sequence>
<dbReference type="HOGENOM" id="CLU_2314684_0_0_11"/>
<feature type="region of interest" description="Disordered" evidence="1">
    <location>
        <begin position="80"/>
        <end position="99"/>
    </location>
</feature>
<feature type="compositionally biased region" description="Basic and acidic residues" evidence="1">
    <location>
        <begin position="82"/>
        <end position="99"/>
    </location>
</feature>
<keyword evidence="3" id="KW-1185">Reference proteome</keyword>
<name>C5C3L6_BEUC1</name>
<proteinExistence type="predicted"/>
<dbReference type="KEGG" id="bcv:Bcav_3683"/>
<organism evidence="2 3">
    <name type="scientific">Beutenbergia cavernae (strain ATCC BAA-8 / DSM 12333 / CCUG 43141 / JCM 11478 / NBRC 16432 / NCIMB 13614 / HKI 0122)</name>
    <dbReference type="NCBI Taxonomy" id="471853"/>
    <lineage>
        <taxon>Bacteria</taxon>
        <taxon>Bacillati</taxon>
        <taxon>Actinomycetota</taxon>
        <taxon>Actinomycetes</taxon>
        <taxon>Micrococcales</taxon>
        <taxon>Beutenbergiaceae</taxon>
        <taxon>Beutenbergia</taxon>
    </lineage>
</organism>
<dbReference type="AlphaFoldDB" id="C5C3L6"/>
<dbReference type="Proteomes" id="UP000007962">
    <property type="component" value="Chromosome"/>
</dbReference>
<protein>
    <submittedName>
        <fullName evidence="2">Uncharacterized protein</fullName>
    </submittedName>
</protein>
<evidence type="ECO:0000313" key="2">
    <source>
        <dbReference type="EMBL" id="ACQ81925.1"/>
    </source>
</evidence>